<dbReference type="InterPro" id="IPR011856">
    <property type="entry name" value="tRNA_endonuc-like_dom_sf"/>
</dbReference>
<dbReference type="AlphaFoldDB" id="A0A507FKT5"/>
<dbReference type="InterPro" id="IPR006677">
    <property type="entry name" value="tRNA_intron_Endonuc_cat-like"/>
</dbReference>
<evidence type="ECO:0000259" key="5">
    <source>
        <dbReference type="Pfam" id="PF01974"/>
    </source>
</evidence>
<keyword evidence="7" id="KW-1185">Reference proteome</keyword>
<evidence type="ECO:0000256" key="1">
    <source>
        <dbReference type="ARBA" id="ARBA00008078"/>
    </source>
</evidence>
<feature type="compositionally biased region" description="Polar residues" evidence="4">
    <location>
        <begin position="48"/>
        <end position="66"/>
    </location>
</feature>
<dbReference type="InterPro" id="IPR036167">
    <property type="entry name" value="tRNA_intron_Endo_cat-like_sf"/>
</dbReference>
<dbReference type="GO" id="GO:0000214">
    <property type="term" value="C:tRNA-intron endonuclease complex"/>
    <property type="evidence" value="ECO:0007669"/>
    <property type="project" value="TreeGrafter"/>
</dbReference>
<dbReference type="CDD" id="cd22363">
    <property type="entry name" value="tRNA-intron_lyase_C"/>
    <property type="match status" value="1"/>
</dbReference>
<comment type="similarity">
    <text evidence="1">Belongs to the tRNA-intron endonuclease family.</text>
</comment>
<evidence type="ECO:0000313" key="6">
    <source>
        <dbReference type="EMBL" id="TPX77041.1"/>
    </source>
</evidence>
<dbReference type="Gene3D" id="3.40.1350.10">
    <property type="match status" value="1"/>
</dbReference>
<dbReference type="Proteomes" id="UP000320333">
    <property type="component" value="Unassembled WGS sequence"/>
</dbReference>
<dbReference type="GO" id="GO:0000213">
    <property type="term" value="F:tRNA-intron lyase activity"/>
    <property type="evidence" value="ECO:0007669"/>
    <property type="project" value="UniProtKB-EC"/>
</dbReference>
<dbReference type="GO" id="GO:0005737">
    <property type="term" value="C:cytoplasm"/>
    <property type="evidence" value="ECO:0007669"/>
    <property type="project" value="TreeGrafter"/>
</dbReference>
<comment type="caution">
    <text evidence="6">The sequence shown here is derived from an EMBL/GenBank/DDBJ whole genome shotgun (WGS) entry which is preliminary data.</text>
</comment>
<evidence type="ECO:0000256" key="3">
    <source>
        <dbReference type="ARBA" id="ARBA00034031"/>
    </source>
</evidence>
<gene>
    <name evidence="6" type="ORF">CcCBS67573_g01719</name>
</gene>
<comment type="catalytic activity">
    <reaction evidence="3">
        <text>pretRNA = a 3'-half-tRNA molecule with a 5'-OH end + a 5'-half-tRNA molecule with a 2',3'-cyclic phosphate end + an intron with a 2',3'-cyclic phosphate and a 5'-hydroxyl terminus.</text>
        <dbReference type="EC" id="4.6.1.16"/>
    </reaction>
</comment>
<dbReference type="EMBL" id="QEAP01000030">
    <property type="protein sequence ID" value="TPX77041.1"/>
    <property type="molecule type" value="Genomic_DNA"/>
</dbReference>
<sequence>MLTATLFSSHVALKGPRDQLLALWLNGCYGRGDGDDLRAKRDTPRHQAANTTSNAINAPTTTATSELDSEIEKQSERILSLVETAHLLMDGLLVLVQSLGGQSWVVDFHLQGSSDSNGQTMLSAIVHNCVMDGSMSAFAAKLAVYRLLRTKGWVVRDGVRFGAEYVLYKPGGPLKYHADYAVHVHMVGRHSPVSWRQILATIRFTEQAKKKMLHISVSVPQLKANGNGGSLEQDFVTSLDSSDASIRMLQVSRWVP</sequence>
<evidence type="ECO:0000256" key="4">
    <source>
        <dbReference type="SAM" id="MobiDB-lite"/>
    </source>
</evidence>
<dbReference type="PANTHER" id="PTHR21227:SF0">
    <property type="entry name" value="TRNA-SPLICING ENDONUCLEASE SUBUNIT SEN2"/>
    <property type="match status" value="1"/>
</dbReference>
<feature type="domain" description="tRNA intron endonuclease catalytic" evidence="5">
    <location>
        <begin position="138"/>
        <end position="217"/>
    </location>
</feature>
<name>A0A507FKT5_9FUNG</name>
<dbReference type="EC" id="4.6.1.16" evidence="2"/>
<dbReference type="OrthoDB" id="10249562at2759"/>
<dbReference type="InterPro" id="IPR006676">
    <property type="entry name" value="tRNA_splic"/>
</dbReference>
<proteinExistence type="inferred from homology"/>
<evidence type="ECO:0000256" key="2">
    <source>
        <dbReference type="ARBA" id="ARBA00012573"/>
    </source>
</evidence>
<accession>A0A507FKT5</accession>
<dbReference type="GO" id="GO:0000379">
    <property type="term" value="P:tRNA-type intron splice site recognition and cleavage"/>
    <property type="evidence" value="ECO:0007669"/>
    <property type="project" value="TreeGrafter"/>
</dbReference>
<dbReference type="GO" id="GO:0003676">
    <property type="term" value="F:nucleic acid binding"/>
    <property type="evidence" value="ECO:0007669"/>
    <property type="project" value="InterPro"/>
</dbReference>
<organism evidence="6 7">
    <name type="scientific">Chytriomyces confervae</name>
    <dbReference type="NCBI Taxonomy" id="246404"/>
    <lineage>
        <taxon>Eukaryota</taxon>
        <taxon>Fungi</taxon>
        <taxon>Fungi incertae sedis</taxon>
        <taxon>Chytridiomycota</taxon>
        <taxon>Chytridiomycota incertae sedis</taxon>
        <taxon>Chytridiomycetes</taxon>
        <taxon>Chytridiales</taxon>
        <taxon>Chytriomycetaceae</taxon>
        <taxon>Chytriomyces</taxon>
    </lineage>
</organism>
<evidence type="ECO:0000313" key="7">
    <source>
        <dbReference type="Proteomes" id="UP000320333"/>
    </source>
</evidence>
<dbReference type="SUPFAM" id="SSF53032">
    <property type="entry name" value="tRNA-intron endonuclease catalytic domain-like"/>
    <property type="match status" value="1"/>
</dbReference>
<feature type="compositionally biased region" description="Basic and acidic residues" evidence="4">
    <location>
        <begin position="36"/>
        <end position="45"/>
    </location>
</feature>
<dbReference type="STRING" id="246404.A0A507FKT5"/>
<reference evidence="6 7" key="1">
    <citation type="journal article" date="2019" name="Sci. Rep.">
        <title>Comparative genomics of chytrid fungi reveal insights into the obligate biotrophic and pathogenic lifestyle of Synchytrium endobioticum.</title>
        <authorList>
            <person name="van de Vossenberg B.T.L.H."/>
            <person name="Warris S."/>
            <person name="Nguyen H.D.T."/>
            <person name="van Gent-Pelzer M.P.E."/>
            <person name="Joly D.L."/>
            <person name="van de Geest H.C."/>
            <person name="Bonants P.J.M."/>
            <person name="Smith D.S."/>
            <person name="Levesque C.A."/>
            <person name="van der Lee T.A.J."/>
        </authorList>
    </citation>
    <scope>NUCLEOTIDE SEQUENCE [LARGE SCALE GENOMIC DNA]</scope>
    <source>
        <strain evidence="6 7">CBS 675.73</strain>
    </source>
</reference>
<protein>
    <recommendedName>
        <fullName evidence="2">tRNA-intron lyase</fullName>
        <ecNumber evidence="2">4.6.1.16</ecNumber>
    </recommendedName>
</protein>
<dbReference type="Pfam" id="PF01974">
    <property type="entry name" value="tRNA_int_endo"/>
    <property type="match status" value="1"/>
</dbReference>
<dbReference type="PANTHER" id="PTHR21227">
    <property type="entry name" value="TRNA-SPLICING ENDONUCLEASE SUBUNIT SEN2"/>
    <property type="match status" value="1"/>
</dbReference>
<feature type="region of interest" description="Disordered" evidence="4">
    <location>
        <begin position="36"/>
        <end position="67"/>
    </location>
</feature>